<evidence type="ECO:0000256" key="1">
    <source>
        <dbReference type="ARBA" id="ARBA00005589"/>
    </source>
</evidence>
<dbReference type="InterPro" id="IPR001648">
    <property type="entry name" value="Ribosomal_bS18"/>
</dbReference>
<dbReference type="PANTHER" id="PTHR13479:SF40">
    <property type="entry name" value="SMALL RIBOSOMAL SUBUNIT PROTEIN BS18M"/>
    <property type="match status" value="1"/>
</dbReference>
<accession>A0A2P6VL30</accession>
<feature type="region of interest" description="Disordered" evidence="7">
    <location>
        <begin position="95"/>
        <end position="114"/>
    </location>
</feature>
<keyword evidence="9" id="KW-1185">Reference proteome</keyword>
<dbReference type="InterPro" id="IPR036870">
    <property type="entry name" value="Ribosomal_bS18_sf"/>
</dbReference>
<feature type="compositionally biased region" description="Gly residues" evidence="7">
    <location>
        <begin position="59"/>
        <end position="71"/>
    </location>
</feature>
<name>A0A2P6VL30_9CHLO</name>
<keyword evidence="8" id="KW-0456">Lyase</keyword>
<keyword evidence="3" id="KW-0694">RNA-binding</keyword>
<comment type="caution">
    <text evidence="8">The sequence shown here is derived from an EMBL/GenBank/DDBJ whole genome shotgun (WGS) entry which is preliminary data.</text>
</comment>
<feature type="region of interest" description="Disordered" evidence="7">
    <location>
        <begin position="287"/>
        <end position="313"/>
    </location>
</feature>
<dbReference type="PANTHER" id="PTHR13479">
    <property type="entry name" value="30S RIBOSOMAL PROTEIN S18"/>
    <property type="match status" value="1"/>
</dbReference>
<keyword evidence="4" id="KW-0689">Ribosomal protein</keyword>
<dbReference type="GO" id="GO:0003735">
    <property type="term" value="F:structural constituent of ribosome"/>
    <property type="evidence" value="ECO:0007669"/>
    <property type="project" value="InterPro"/>
</dbReference>
<dbReference type="GO" id="GO:0070181">
    <property type="term" value="F:small ribosomal subunit rRNA binding"/>
    <property type="evidence" value="ECO:0007669"/>
    <property type="project" value="TreeGrafter"/>
</dbReference>
<evidence type="ECO:0000313" key="8">
    <source>
        <dbReference type="EMBL" id="PSC74785.1"/>
    </source>
</evidence>
<dbReference type="OrthoDB" id="21463at2759"/>
<evidence type="ECO:0000256" key="4">
    <source>
        <dbReference type="ARBA" id="ARBA00022980"/>
    </source>
</evidence>
<evidence type="ECO:0000313" key="9">
    <source>
        <dbReference type="Proteomes" id="UP000239649"/>
    </source>
</evidence>
<dbReference type="AlphaFoldDB" id="A0A2P6VL30"/>
<keyword evidence="5" id="KW-0687">Ribonucleoprotein</keyword>
<dbReference type="Gene3D" id="4.10.640.10">
    <property type="entry name" value="Ribosomal protein S18"/>
    <property type="match status" value="1"/>
</dbReference>
<evidence type="ECO:0000256" key="5">
    <source>
        <dbReference type="ARBA" id="ARBA00023274"/>
    </source>
</evidence>
<proteinExistence type="inferred from homology"/>
<protein>
    <recommendedName>
        <fullName evidence="6">Small ribosomal subunit protein bS18c</fullName>
    </recommendedName>
</protein>
<dbReference type="EMBL" id="LHPF02000004">
    <property type="protein sequence ID" value="PSC74785.1"/>
    <property type="molecule type" value="Genomic_DNA"/>
</dbReference>
<sequence>MLRALSAVGRSLLPVAADGAAARAFAGPALTQRATRLFNAEPPDSGSSDVQGADEASGSGAGSSSGAGRPGGRPQTKEWRSWIDTKLDSKLEGMGEPAAAAAPPAPPTAPRGQGPKRGFELEKEIYSIVAPARAPEEGTLPEGVTTYAQLAMAGDAPRFARSGGSVAADLSPVRLHPTRIFFPEQTYGPNELDPYKTADSPAASTPWEQARALPPADQVSRYADYKNVPLLASFLSDTGKLPLRSRTKLRAKLHRRLAREIKTARCMGLLSPTAKWAPPVTAEETARQAAVLDRRQKLKERRQQQRQAAEHRS</sequence>
<evidence type="ECO:0000256" key="7">
    <source>
        <dbReference type="SAM" id="MobiDB-lite"/>
    </source>
</evidence>
<dbReference type="Pfam" id="PF01084">
    <property type="entry name" value="Ribosomal_S18"/>
    <property type="match status" value="1"/>
</dbReference>
<dbReference type="GO" id="GO:0005763">
    <property type="term" value="C:mitochondrial small ribosomal subunit"/>
    <property type="evidence" value="ECO:0007669"/>
    <property type="project" value="TreeGrafter"/>
</dbReference>
<comment type="similarity">
    <text evidence="1">Belongs to the bacterial ribosomal protein bS18 family.</text>
</comment>
<dbReference type="GO" id="GO:0006412">
    <property type="term" value="P:translation"/>
    <property type="evidence" value="ECO:0007669"/>
    <property type="project" value="InterPro"/>
</dbReference>
<feature type="region of interest" description="Disordered" evidence="7">
    <location>
        <begin position="37"/>
        <end position="80"/>
    </location>
</feature>
<evidence type="ECO:0000256" key="6">
    <source>
        <dbReference type="ARBA" id="ARBA00035266"/>
    </source>
</evidence>
<dbReference type="GO" id="GO:0016829">
    <property type="term" value="F:lyase activity"/>
    <property type="evidence" value="ECO:0007669"/>
    <property type="project" value="UniProtKB-KW"/>
</dbReference>
<evidence type="ECO:0000256" key="2">
    <source>
        <dbReference type="ARBA" id="ARBA00011458"/>
    </source>
</evidence>
<evidence type="ECO:0000256" key="3">
    <source>
        <dbReference type="ARBA" id="ARBA00022884"/>
    </source>
</evidence>
<gene>
    <name evidence="8" type="ORF">C2E20_2254</name>
</gene>
<dbReference type="SUPFAM" id="SSF46911">
    <property type="entry name" value="Ribosomal protein S18"/>
    <property type="match status" value="1"/>
</dbReference>
<dbReference type="Proteomes" id="UP000239649">
    <property type="component" value="Unassembled WGS sequence"/>
</dbReference>
<comment type="subunit">
    <text evidence="2">Part of the 30S ribosomal subunit.</text>
</comment>
<dbReference type="STRING" id="554055.A0A2P6VL30"/>
<organism evidence="8 9">
    <name type="scientific">Micractinium conductrix</name>
    <dbReference type="NCBI Taxonomy" id="554055"/>
    <lineage>
        <taxon>Eukaryota</taxon>
        <taxon>Viridiplantae</taxon>
        <taxon>Chlorophyta</taxon>
        <taxon>core chlorophytes</taxon>
        <taxon>Trebouxiophyceae</taxon>
        <taxon>Chlorellales</taxon>
        <taxon>Chlorellaceae</taxon>
        <taxon>Chlorella clade</taxon>
        <taxon>Micractinium</taxon>
    </lineage>
</organism>
<reference evidence="8 9" key="1">
    <citation type="journal article" date="2018" name="Plant J.">
        <title>Genome sequences of Chlorella sorokiniana UTEX 1602 and Micractinium conductrix SAG 241.80: implications to maltose excretion by a green alga.</title>
        <authorList>
            <person name="Arriola M.B."/>
            <person name="Velmurugan N."/>
            <person name="Zhang Y."/>
            <person name="Plunkett M.H."/>
            <person name="Hondzo H."/>
            <person name="Barney B.M."/>
        </authorList>
    </citation>
    <scope>NUCLEOTIDE SEQUENCE [LARGE SCALE GENOMIC DNA]</scope>
    <source>
        <strain evidence="8 9">SAG 241.80</strain>
    </source>
</reference>